<proteinExistence type="predicted"/>
<organism evidence="1 2">
    <name type="scientific">Halomicronema hongdechloris C2206</name>
    <dbReference type="NCBI Taxonomy" id="1641165"/>
    <lineage>
        <taxon>Bacteria</taxon>
        <taxon>Bacillati</taxon>
        <taxon>Cyanobacteriota</taxon>
        <taxon>Cyanophyceae</taxon>
        <taxon>Nodosilineales</taxon>
        <taxon>Nodosilineaceae</taxon>
        <taxon>Halomicronema</taxon>
    </lineage>
</organism>
<accession>A0A1Z3HSM8</accession>
<gene>
    <name evidence="1" type="ORF">XM38_042720</name>
</gene>
<sequence>MLEDTARSPLGDTSKTVIYIFPDGGAMVDCLVVNSSTTKLSPTNPVSASSASQNDLGDRLVQAGILTAVQKQVALYDQQVTGMDFKEVLLARGWIPEDVLKSFLDNLSVA</sequence>
<evidence type="ECO:0000313" key="2">
    <source>
        <dbReference type="Proteomes" id="UP000191901"/>
    </source>
</evidence>
<dbReference type="Proteomes" id="UP000191901">
    <property type="component" value="Chromosome"/>
</dbReference>
<dbReference type="InterPro" id="IPR037257">
    <property type="entry name" value="T2SS_E_N_sf"/>
</dbReference>
<dbReference type="SUPFAM" id="SSF160246">
    <property type="entry name" value="EspE N-terminal domain-like"/>
    <property type="match status" value="1"/>
</dbReference>
<dbReference type="KEGG" id="hhg:XM38_042720"/>
<protein>
    <submittedName>
        <fullName evidence="1">Uncharacterized protein</fullName>
    </submittedName>
</protein>
<keyword evidence="2" id="KW-1185">Reference proteome</keyword>
<dbReference type="AlphaFoldDB" id="A0A1Z3HSM8"/>
<reference evidence="1 2" key="1">
    <citation type="journal article" date="2016" name="Biochim. Biophys. Acta">
        <title>Characterization of red-shifted phycobilisomes isolated from the chlorophyll f-containing cyanobacterium Halomicronema hongdechloris.</title>
        <authorList>
            <person name="Li Y."/>
            <person name="Lin Y."/>
            <person name="Garvey C.J."/>
            <person name="Birch D."/>
            <person name="Corkery R.W."/>
            <person name="Loughlin P.C."/>
            <person name="Scheer H."/>
            <person name="Willows R.D."/>
            <person name="Chen M."/>
        </authorList>
    </citation>
    <scope>NUCLEOTIDE SEQUENCE [LARGE SCALE GENOMIC DNA]</scope>
    <source>
        <strain evidence="1 2">C2206</strain>
    </source>
</reference>
<name>A0A1Z3HSM8_9CYAN</name>
<dbReference type="EMBL" id="CP021983">
    <property type="protein sequence ID" value="ASC73308.1"/>
    <property type="molecule type" value="Genomic_DNA"/>
</dbReference>
<evidence type="ECO:0000313" key="1">
    <source>
        <dbReference type="EMBL" id="ASC73308.1"/>
    </source>
</evidence>